<evidence type="ECO:0000256" key="1">
    <source>
        <dbReference type="ARBA" id="ARBA00022837"/>
    </source>
</evidence>
<sequence length="246" mass="27538">MESVALQHAECPICFEPLCRGEIGVFLDATGQRVSKHFYNLAAAREMLANGIITCPLTRRPIHSVQKVPDIRSDPDGWFGTVDFDGNGKLSHAEVVESLKAILPVDLDAFDRAASAPGWWEQFDRDGSGFIERHELPQLVEHVTKVVAGRRDERIPDIRTDRNAWFDYWDEDSSRALDKEEVVRALLKTLQLTSDPARVAQMRSTIDAIWCLFDEDGSGTVDRQEFLKAGEGLADTIIATIGEQRS</sequence>
<dbReference type="InterPro" id="IPR002048">
    <property type="entry name" value="EF_hand_dom"/>
</dbReference>
<accession>A0A0M0JNA7</accession>
<evidence type="ECO:0000313" key="3">
    <source>
        <dbReference type="EMBL" id="KOO27807.1"/>
    </source>
</evidence>
<comment type="caution">
    <text evidence="3">The sequence shown here is derived from an EMBL/GenBank/DDBJ whole genome shotgun (WGS) entry which is preliminary data.</text>
</comment>
<dbReference type="InterPro" id="IPR018247">
    <property type="entry name" value="EF_Hand_1_Ca_BS"/>
</dbReference>
<dbReference type="PROSITE" id="PS50222">
    <property type="entry name" value="EF_HAND_2"/>
    <property type="match status" value="2"/>
</dbReference>
<dbReference type="SUPFAM" id="SSF57850">
    <property type="entry name" value="RING/U-box"/>
    <property type="match status" value="1"/>
</dbReference>
<feature type="domain" description="EF-hand" evidence="2">
    <location>
        <begin position="120"/>
        <end position="146"/>
    </location>
</feature>
<dbReference type="EMBL" id="JWZX01002661">
    <property type="protein sequence ID" value="KOO27807.1"/>
    <property type="molecule type" value="Genomic_DNA"/>
</dbReference>
<evidence type="ECO:0000259" key="2">
    <source>
        <dbReference type="PROSITE" id="PS50222"/>
    </source>
</evidence>
<dbReference type="Gene3D" id="1.10.238.10">
    <property type="entry name" value="EF-hand"/>
    <property type="match status" value="2"/>
</dbReference>
<dbReference type="InterPro" id="IPR011992">
    <property type="entry name" value="EF-hand-dom_pair"/>
</dbReference>
<reference evidence="4" key="1">
    <citation type="journal article" date="2015" name="PLoS Genet.">
        <title>Genome Sequence and Transcriptome Analyses of Chrysochromulina tobin: Metabolic Tools for Enhanced Algal Fitness in the Prominent Order Prymnesiales (Haptophyceae).</title>
        <authorList>
            <person name="Hovde B.T."/>
            <person name="Deodato C.R."/>
            <person name="Hunsperger H.M."/>
            <person name="Ryken S.A."/>
            <person name="Yost W."/>
            <person name="Jha R.K."/>
            <person name="Patterson J."/>
            <person name="Monnat R.J. Jr."/>
            <person name="Barlow S.B."/>
            <person name="Starkenburg S.R."/>
            <person name="Cattolico R.A."/>
        </authorList>
    </citation>
    <scope>NUCLEOTIDE SEQUENCE</scope>
    <source>
        <strain evidence="4">CCMP291</strain>
    </source>
</reference>
<dbReference type="Pfam" id="PF13202">
    <property type="entry name" value="EF-hand_5"/>
    <property type="match status" value="2"/>
</dbReference>
<dbReference type="PROSITE" id="PS00018">
    <property type="entry name" value="EF_HAND_1"/>
    <property type="match status" value="4"/>
</dbReference>
<dbReference type="AlphaFoldDB" id="A0A0M0JNA7"/>
<protein>
    <recommendedName>
        <fullName evidence="2">EF-hand domain-containing protein</fullName>
    </recommendedName>
</protein>
<organism evidence="3 4">
    <name type="scientific">Chrysochromulina tobinii</name>
    <dbReference type="NCBI Taxonomy" id="1460289"/>
    <lineage>
        <taxon>Eukaryota</taxon>
        <taxon>Haptista</taxon>
        <taxon>Haptophyta</taxon>
        <taxon>Prymnesiophyceae</taxon>
        <taxon>Prymnesiales</taxon>
        <taxon>Chrysochromulinaceae</taxon>
        <taxon>Chrysochromulina</taxon>
    </lineage>
</organism>
<dbReference type="OrthoDB" id="418675at2759"/>
<name>A0A0M0JNA7_9EUKA</name>
<evidence type="ECO:0000313" key="4">
    <source>
        <dbReference type="Proteomes" id="UP000037460"/>
    </source>
</evidence>
<dbReference type="SMART" id="SM00054">
    <property type="entry name" value="EFh"/>
    <property type="match status" value="4"/>
</dbReference>
<dbReference type="SUPFAM" id="SSF47473">
    <property type="entry name" value="EF-hand"/>
    <property type="match status" value="1"/>
</dbReference>
<dbReference type="Proteomes" id="UP000037460">
    <property type="component" value="Unassembled WGS sequence"/>
</dbReference>
<proteinExistence type="predicted"/>
<feature type="domain" description="EF-hand" evidence="2">
    <location>
        <begin position="201"/>
        <end position="236"/>
    </location>
</feature>
<dbReference type="GO" id="GO:0005509">
    <property type="term" value="F:calcium ion binding"/>
    <property type="evidence" value="ECO:0007669"/>
    <property type="project" value="InterPro"/>
</dbReference>
<keyword evidence="1" id="KW-0106">Calcium</keyword>
<gene>
    <name evidence="3" type="ORF">Ctob_008328</name>
</gene>
<keyword evidence="4" id="KW-1185">Reference proteome</keyword>